<gene>
    <name evidence="1" type="ORF">AVEN_144466_1</name>
</gene>
<sequence>MPGPCKALPFILKILDVQETKQHGSFRLPFTIGYEAKRVRASQALMMIWLPPECNTASLSGTGPSEIVTAVEIMDDRFLSLYNWDSPIKPDSTLGSFRIAVVN</sequence>
<dbReference type="Proteomes" id="UP000499080">
    <property type="component" value="Unassembled WGS sequence"/>
</dbReference>
<dbReference type="AlphaFoldDB" id="A0A4Y2E0N6"/>
<name>A0A4Y2E0N6_ARAVE</name>
<evidence type="ECO:0000313" key="1">
    <source>
        <dbReference type="EMBL" id="GBM22690.1"/>
    </source>
</evidence>
<comment type="caution">
    <text evidence="1">The sequence shown here is derived from an EMBL/GenBank/DDBJ whole genome shotgun (WGS) entry which is preliminary data.</text>
</comment>
<organism evidence="1 2">
    <name type="scientific">Araneus ventricosus</name>
    <name type="common">Orbweaver spider</name>
    <name type="synonym">Epeira ventricosa</name>
    <dbReference type="NCBI Taxonomy" id="182803"/>
    <lineage>
        <taxon>Eukaryota</taxon>
        <taxon>Metazoa</taxon>
        <taxon>Ecdysozoa</taxon>
        <taxon>Arthropoda</taxon>
        <taxon>Chelicerata</taxon>
        <taxon>Arachnida</taxon>
        <taxon>Araneae</taxon>
        <taxon>Araneomorphae</taxon>
        <taxon>Entelegynae</taxon>
        <taxon>Araneoidea</taxon>
        <taxon>Araneidae</taxon>
        <taxon>Araneus</taxon>
    </lineage>
</organism>
<protein>
    <submittedName>
        <fullName evidence="1">Uncharacterized protein</fullName>
    </submittedName>
</protein>
<accession>A0A4Y2E0N6</accession>
<proteinExistence type="predicted"/>
<reference evidence="1 2" key="1">
    <citation type="journal article" date="2019" name="Sci. Rep.">
        <title>Orb-weaving spider Araneus ventricosus genome elucidates the spidroin gene catalogue.</title>
        <authorList>
            <person name="Kono N."/>
            <person name="Nakamura H."/>
            <person name="Ohtoshi R."/>
            <person name="Moran D.A.P."/>
            <person name="Shinohara A."/>
            <person name="Yoshida Y."/>
            <person name="Fujiwara M."/>
            <person name="Mori M."/>
            <person name="Tomita M."/>
            <person name="Arakawa K."/>
        </authorList>
    </citation>
    <scope>NUCLEOTIDE SEQUENCE [LARGE SCALE GENOMIC DNA]</scope>
</reference>
<dbReference type="EMBL" id="BGPR01000484">
    <property type="protein sequence ID" value="GBM22690.1"/>
    <property type="molecule type" value="Genomic_DNA"/>
</dbReference>
<evidence type="ECO:0000313" key="2">
    <source>
        <dbReference type="Proteomes" id="UP000499080"/>
    </source>
</evidence>
<keyword evidence="2" id="KW-1185">Reference proteome</keyword>